<dbReference type="Pfam" id="PF00046">
    <property type="entry name" value="Homeodomain"/>
    <property type="match status" value="1"/>
</dbReference>
<dbReference type="AlphaFoldDB" id="E4X1C2"/>
<keyword evidence="4 8" id="KW-0238">DNA-binding</keyword>
<dbReference type="GO" id="GO:0000981">
    <property type="term" value="F:DNA-binding transcription factor activity, RNA polymerase II-specific"/>
    <property type="evidence" value="ECO:0007669"/>
    <property type="project" value="TreeGrafter"/>
</dbReference>
<dbReference type="FunFam" id="1.10.10.60:FF:000054">
    <property type="entry name" value="One cut domain family member"/>
    <property type="match status" value="1"/>
</dbReference>
<dbReference type="SUPFAM" id="SSF47413">
    <property type="entry name" value="lambda repressor-like DNA-binding domains"/>
    <property type="match status" value="1"/>
</dbReference>
<name>E4X1C2_OIKDI</name>
<dbReference type="InParanoid" id="E4X1C2"/>
<protein>
    <recommendedName>
        <fullName evidence="10">One cut domain family member</fullName>
    </recommendedName>
</protein>
<dbReference type="SMART" id="SM00389">
    <property type="entry name" value="HOX"/>
    <property type="match status" value="1"/>
</dbReference>
<dbReference type="Gene3D" id="1.10.260.40">
    <property type="entry name" value="lambda repressor-like DNA-binding domains"/>
    <property type="match status" value="1"/>
</dbReference>
<evidence type="ECO:0000256" key="3">
    <source>
        <dbReference type="ARBA" id="ARBA00023015"/>
    </source>
</evidence>
<feature type="domain" description="Homeobox" evidence="12">
    <location>
        <begin position="391"/>
        <end position="451"/>
    </location>
</feature>
<evidence type="ECO:0000313" key="15">
    <source>
        <dbReference type="Proteomes" id="UP000001307"/>
    </source>
</evidence>
<evidence type="ECO:0000256" key="4">
    <source>
        <dbReference type="ARBA" id="ARBA00023125"/>
    </source>
</evidence>
<accession>E4X1C2</accession>
<evidence type="ECO:0000256" key="7">
    <source>
        <dbReference type="ARBA" id="ARBA00023242"/>
    </source>
</evidence>
<evidence type="ECO:0000313" key="14">
    <source>
        <dbReference type="EMBL" id="CBY23602.1"/>
    </source>
</evidence>
<dbReference type="FunFam" id="1.10.260.40:FF:000005">
    <property type="entry name" value="One cut domain family member"/>
    <property type="match status" value="1"/>
</dbReference>
<feature type="domain" description="CUT" evidence="13">
    <location>
        <begin position="292"/>
        <end position="378"/>
    </location>
</feature>
<dbReference type="PANTHER" id="PTHR14057">
    <property type="entry name" value="TRANSCRIPTION FACTOR ONECUT"/>
    <property type="match status" value="1"/>
</dbReference>
<comment type="similarity">
    <text evidence="2 10">Belongs to the CUT homeobox family.</text>
</comment>
<evidence type="ECO:0000256" key="8">
    <source>
        <dbReference type="PROSITE-ProRule" id="PRU00108"/>
    </source>
</evidence>
<evidence type="ECO:0000256" key="11">
    <source>
        <dbReference type="SAM" id="MobiDB-lite"/>
    </source>
</evidence>
<sequence length="476" mass="53508">MSRRIIPNIKQNPIIKIEHFHVASSVVISLQDTNFFLAKTGGEDDGDQDQFTTLTPLTTTTSTADQTKLPSIQTISSSRVAGSFSIVNCPSVESYEVPKINGMGHALPPLSGTMVVPIETKTQAIPVVSDISVTNGSQPMTITTVNGNWNYASVLERDCGVVNIINTTAFHGVPDNAVFLEVVPQIAIETSSEMKQNDSLGNIIDQAEESTHLNSVMGNIKTEYRLEPARSSPARIAPVSRTQSESTHEMHIPIIQAHQVETECEYDIFKASPDLKMTDAQEKKTRNSKVSDAPVEGIEEINTKVVAQQITAELKRYSIPQAIFAQRVLCRSQGTLSDLLRNPKPWSKLKSGRETFRRMQSWLREPEFQRMSSLRLAACRRKEDERDRQNSTTKKPRLVFTDHQRRTLHQIFKENKRPSKEIQITISAQLGLELSTVSNFFMNARRRSSDKWLDKVVLSSNKKIMNFKVDDYTPYD</sequence>
<comment type="subcellular location">
    <subcellularLocation>
        <location evidence="1 8 9">Nucleus</location>
    </subcellularLocation>
</comment>
<dbReference type="InterPro" id="IPR003350">
    <property type="entry name" value="CUT_dom"/>
</dbReference>
<dbReference type="Proteomes" id="UP000001307">
    <property type="component" value="Unassembled WGS sequence"/>
</dbReference>
<dbReference type="SMART" id="SM01109">
    <property type="entry name" value="CUT"/>
    <property type="match status" value="1"/>
</dbReference>
<dbReference type="Pfam" id="PF02376">
    <property type="entry name" value="CUT"/>
    <property type="match status" value="1"/>
</dbReference>
<feature type="region of interest" description="Disordered" evidence="11">
    <location>
        <begin position="228"/>
        <end position="248"/>
    </location>
</feature>
<dbReference type="GO" id="GO:0000978">
    <property type="term" value="F:RNA polymerase II cis-regulatory region sequence-specific DNA binding"/>
    <property type="evidence" value="ECO:0007669"/>
    <property type="project" value="TreeGrafter"/>
</dbReference>
<evidence type="ECO:0000256" key="9">
    <source>
        <dbReference type="RuleBase" id="RU000682"/>
    </source>
</evidence>
<evidence type="ECO:0000256" key="1">
    <source>
        <dbReference type="ARBA" id="ARBA00004123"/>
    </source>
</evidence>
<dbReference type="PROSITE" id="PS50071">
    <property type="entry name" value="HOMEOBOX_2"/>
    <property type="match status" value="1"/>
</dbReference>
<keyword evidence="6 10" id="KW-0804">Transcription</keyword>
<dbReference type="CDD" id="cd00086">
    <property type="entry name" value="homeodomain"/>
    <property type="match status" value="1"/>
</dbReference>
<dbReference type="GO" id="GO:0005634">
    <property type="term" value="C:nucleus"/>
    <property type="evidence" value="ECO:0007669"/>
    <property type="project" value="UniProtKB-SubCell"/>
</dbReference>
<evidence type="ECO:0000259" key="12">
    <source>
        <dbReference type="PROSITE" id="PS50071"/>
    </source>
</evidence>
<gene>
    <name evidence="14" type="ORF">GSOID_T00016055001</name>
</gene>
<feature type="DNA-binding region" description="Homeobox" evidence="8">
    <location>
        <begin position="393"/>
        <end position="452"/>
    </location>
</feature>
<evidence type="ECO:0000256" key="6">
    <source>
        <dbReference type="ARBA" id="ARBA00023163"/>
    </source>
</evidence>
<evidence type="ECO:0000256" key="10">
    <source>
        <dbReference type="RuleBase" id="RU361129"/>
    </source>
</evidence>
<dbReference type="InterPro" id="IPR051649">
    <property type="entry name" value="CUT_Homeobox"/>
</dbReference>
<dbReference type="InterPro" id="IPR001356">
    <property type="entry name" value="HD"/>
</dbReference>
<dbReference type="Gene3D" id="1.10.10.60">
    <property type="entry name" value="Homeodomain-like"/>
    <property type="match status" value="1"/>
</dbReference>
<dbReference type="SUPFAM" id="SSF46689">
    <property type="entry name" value="Homeodomain-like"/>
    <property type="match status" value="1"/>
</dbReference>
<dbReference type="InterPro" id="IPR009057">
    <property type="entry name" value="Homeodomain-like_sf"/>
</dbReference>
<reference evidence="14" key="1">
    <citation type="journal article" date="2010" name="Science">
        <title>Plasticity of animal genome architecture unmasked by rapid evolution of a pelagic tunicate.</title>
        <authorList>
            <person name="Denoeud F."/>
            <person name="Henriet S."/>
            <person name="Mungpakdee S."/>
            <person name="Aury J.M."/>
            <person name="Da Silva C."/>
            <person name="Brinkmann H."/>
            <person name="Mikhaleva J."/>
            <person name="Olsen L.C."/>
            <person name="Jubin C."/>
            <person name="Canestro C."/>
            <person name="Bouquet J.M."/>
            <person name="Danks G."/>
            <person name="Poulain J."/>
            <person name="Campsteijn C."/>
            <person name="Adamski M."/>
            <person name="Cross I."/>
            <person name="Yadetie F."/>
            <person name="Muffato M."/>
            <person name="Louis A."/>
            <person name="Butcher S."/>
            <person name="Tsagkogeorga G."/>
            <person name="Konrad A."/>
            <person name="Singh S."/>
            <person name="Jensen M.F."/>
            <person name="Cong E.H."/>
            <person name="Eikeseth-Otteraa H."/>
            <person name="Noel B."/>
            <person name="Anthouard V."/>
            <person name="Porcel B.M."/>
            <person name="Kachouri-Lafond R."/>
            <person name="Nishino A."/>
            <person name="Ugolini M."/>
            <person name="Chourrout P."/>
            <person name="Nishida H."/>
            <person name="Aasland R."/>
            <person name="Huzurbazar S."/>
            <person name="Westhof E."/>
            <person name="Delsuc F."/>
            <person name="Lehrach H."/>
            <person name="Reinhardt R."/>
            <person name="Weissenbach J."/>
            <person name="Roy S.W."/>
            <person name="Artiguenave F."/>
            <person name="Postlethwait J.H."/>
            <person name="Manak J.R."/>
            <person name="Thompson E.M."/>
            <person name="Jaillon O."/>
            <person name="Du Pasquier L."/>
            <person name="Boudinot P."/>
            <person name="Liberles D.A."/>
            <person name="Volff J.N."/>
            <person name="Philippe H."/>
            <person name="Lenhard B."/>
            <person name="Roest Crollius H."/>
            <person name="Wincker P."/>
            <person name="Chourrout D."/>
        </authorList>
    </citation>
    <scope>NUCLEOTIDE SEQUENCE [LARGE SCALE GENOMIC DNA]</scope>
</reference>
<evidence type="ECO:0000259" key="13">
    <source>
        <dbReference type="PROSITE" id="PS51042"/>
    </source>
</evidence>
<evidence type="ECO:0000256" key="2">
    <source>
        <dbReference type="ARBA" id="ARBA00008190"/>
    </source>
</evidence>
<dbReference type="OrthoDB" id="10068888at2759"/>
<dbReference type="EMBL" id="FN653021">
    <property type="protein sequence ID" value="CBY23602.1"/>
    <property type="molecule type" value="Genomic_DNA"/>
</dbReference>
<dbReference type="PANTHER" id="PTHR14057:SF47">
    <property type="entry name" value="HOMEOBOX PROTEIN ONECUT"/>
    <property type="match status" value="1"/>
</dbReference>
<keyword evidence="5 8" id="KW-0371">Homeobox</keyword>
<organism evidence="14">
    <name type="scientific">Oikopleura dioica</name>
    <name type="common">Tunicate</name>
    <dbReference type="NCBI Taxonomy" id="34765"/>
    <lineage>
        <taxon>Eukaryota</taxon>
        <taxon>Metazoa</taxon>
        <taxon>Chordata</taxon>
        <taxon>Tunicata</taxon>
        <taxon>Appendicularia</taxon>
        <taxon>Copelata</taxon>
        <taxon>Oikopleuridae</taxon>
        <taxon>Oikopleura</taxon>
    </lineage>
</organism>
<evidence type="ECO:0000256" key="5">
    <source>
        <dbReference type="ARBA" id="ARBA00023155"/>
    </source>
</evidence>
<keyword evidence="3 10" id="KW-0805">Transcription regulation</keyword>
<dbReference type="InterPro" id="IPR010982">
    <property type="entry name" value="Lambda_DNA-bd_dom_sf"/>
</dbReference>
<keyword evidence="7 8" id="KW-0539">Nucleus</keyword>
<keyword evidence="15" id="KW-1185">Reference proteome</keyword>
<dbReference type="PROSITE" id="PS51042">
    <property type="entry name" value="CUT"/>
    <property type="match status" value="1"/>
</dbReference>
<proteinExistence type="inferred from homology"/>